<reference evidence="1 2" key="1">
    <citation type="journal article" date="2019" name="Int. J. Syst. Evol. Microbiol.">
        <title>The Global Catalogue of Microorganisms (GCM) 10K type strain sequencing project: providing services to taxonomists for standard genome sequencing and annotation.</title>
        <authorList>
            <consortium name="The Broad Institute Genomics Platform"/>
            <consortium name="The Broad Institute Genome Sequencing Center for Infectious Disease"/>
            <person name="Wu L."/>
            <person name="Ma J."/>
        </authorList>
    </citation>
    <scope>NUCLEOTIDE SEQUENCE [LARGE SCALE GENOMIC DNA]</scope>
    <source>
        <strain evidence="1 2">JCM 15592</strain>
    </source>
</reference>
<evidence type="ECO:0008006" key="3">
    <source>
        <dbReference type="Google" id="ProtNLM"/>
    </source>
</evidence>
<accession>A0ABN2LN24</accession>
<name>A0ABN2LN24_9MICO</name>
<proteinExistence type="predicted"/>
<dbReference type="EMBL" id="BAAAPO010000028">
    <property type="protein sequence ID" value="GAA1794198.1"/>
    <property type="molecule type" value="Genomic_DNA"/>
</dbReference>
<keyword evidence="2" id="KW-1185">Reference proteome</keyword>
<dbReference type="RefSeq" id="WP_344084002.1">
    <property type="nucleotide sequence ID" value="NZ_BAAAPO010000028.1"/>
</dbReference>
<dbReference type="Proteomes" id="UP001499938">
    <property type="component" value="Unassembled WGS sequence"/>
</dbReference>
<evidence type="ECO:0000313" key="2">
    <source>
        <dbReference type="Proteomes" id="UP001499938"/>
    </source>
</evidence>
<comment type="caution">
    <text evidence="1">The sequence shown here is derived from an EMBL/GenBank/DDBJ whole genome shotgun (WGS) entry which is preliminary data.</text>
</comment>
<evidence type="ECO:0000313" key="1">
    <source>
        <dbReference type="EMBL" id="GAA1794198.1"/>
    </source>
</evidence>
<protein>
    <recommendedName>
        <fullName evidence="3">Transposase</fullName>
    </recommendedName>
</protein>
<organism evidence="1 2">
    <name type="scientific">Nostocoides veronense</name>
    <dbReference type="NCBI Taxonomy" id="330836"/>
    <lineage>
        <taxon>Bacteria</taxon>
        <taxon>Bacillati</taxon>
        <taxon>Actinomycetota</taxon>
        <taxon>Actinomycetes</taxon>
        <taxon>Micrococcales</taxon>
        <taxon>Intrasporangiaceae</taxon>
        <taxon>Nostocoides</taxon>
    </lineage>
</organism>
<sequence length="51" mass="5211">MASRFVRKVRTASGAVAVQVVSKTGGVVVGVEHVGSAHTDAELARVCCTGR</sequence>
<gene>
    <name evidence="1" type="ORF">GCM10009811_18600</name>
</gene>